<keyword evidence="1" id="KW-0472">Membrane</keyword>
<evidence type="ECO:0000256" key="1">
    <source>
        <dbReference type="SAM" id="Phobius"/>
    </source>
</evidence>
<name>A0A068NJ04_FIMGI</name>
<keyword evidence="3" id="KW-1185">Reference proteome</keyword>
<gene>
    <name evidence="2" type="ORF">OP10G_0180</name>
</gene>
<evidence type="ECO:0000313" key="2">
    <source>
        <dbReference type="EMBL" id="AIE83548.1"/>
    </source>
</evidence>
<keyword evidence="1" id="KW-0812">Transmembrane</keyword>
<dbReference type="RefSeq" id="WP_025227778.1">
    <property type="nucleotide sequence ID" value="NZ_CP007139.1"/>
</dbReference>
<organism evidence="2 3">
    <name type="scientific">Fimbriimonas ginsengisoli Gsoil 348</name>
    <dbReference type="NCBI Taxonomy" id="661478"/>
    <lineage>
        <taxon>Bacteria</taxon>
        <taxon>Bacillati</taxon>
        <taxon>Armatimonadota</taxon>
        <taxon>Fimbriimonadia</taxon>
        <taxon>Fimbriimonadales</taxon>
        <taxon>Fimbriimonadaceae</taxon>
        <taxon>Fimbriimonas</taxon>
    </lineage>
</organism>
<dbReference type="Proteomes" id="UP000027982">
    <property type="component" value="Chromosome"/>
</dbReference>
<evidence type="ECO:0008006" key="4">
    <source>
        <dbReference type="Google" id="ProtNLM"/>
    </source>
</evidence>
<dbReference type="OrthoDB" id="9152892at2"/>
<sequence length="248" mass="27239">MIDPIELHAWADGEIAPERESAIRTALAESPESRAELEAILGVKRLLREKVKPVECHAEWKACASRIKELNRTRKVERFVSGRTAWGLAGGLFGVILLAGMFKHAPEDANIHSADLARLVTNFGPSRGMDPATKKDVDQLLIEAGQSLDPNRLSVLSSARGEVDGRPVTRLALRDAAGDLALVMVPDLLQLDGLGEVRRDHSYRLGHIGQWNCIAWAEGRYTMMLVADRSYEDLVTTASRITLNSPGK</sequence>
<proteinExistence type="predicted"/>
<feature type="transmembrane region" description="Helical" evidence="1">
    <location>
        <begin position="84"/>
        <end position="102"/>
    </location>
</feature>
<evidence type="ECO:0000313" key="3">
    <source>
        <dbReference type="Proteomes" id="UP000027982"/>
    </source>
</evidence>
<accession>A0A068NJ04</accession>
<protein>
    <recommendedName>
        <fullName evidence="4">Transmembrane anti-sigma factor</fullName>
    </recommendedName>
</protein>
<dbReference type="EMBL" id="CP007139">
    <property type="protein sequence ID" value="AIE83548.1"/>
    <property type="molecule type" value="Genomic_DNA"/>
</dbReference>
<dbReference type="HOGENOM" id="CLU_1118862_0_0_0"/>
<keyword evidence="1" id="KW-1133">Transmembrane helix</keyword>
<dbReference type="STRING" id="661478.OP10G_0180"/>
<reference evidence="2 3" key="1">
    <citation type="journal article" date="2014" name="PLoS ONE">
        <title>The first complete genome sequence of the class fimbriimonadia in the phylum armatimonadetes.</title>
        <authorList>
            <person name="Hu Z.Y."/>
            <person name="Wang Y.Z."/>
            <person name="Im W.T."/>
            <person name="Wang S.Y."/>
            <person name="Zhao G.P."/>
            <person name="Zheng H.J."/>
            <person name="Quan Z.X."/>
        </authorList>
    </citation>
    <scope>NUCLEOTIDE SEQUENCE [LARGE SCALE GENOMIC DNA]</scope>
    <source>
        <strain evidence="2">Gsoil 348</strain>
    </source>
</reference>
<dbReference type="AlphaFoldDB" id="A0A068NJ04"/>
<dbReference type="KEGG" id="fgi:OP10G_0180"/>